<dbReference type="EMBL" id="CYKH01002030">
    <property type="protein sequence ID" value="CUG92309.1"/>
    <property type="molecule type" value="Genomic_DNA"/>
</dbReference>
<dbReference type="SUPFAM" id="SSF50129">
    <property type="entry name" value="GroES-like"/>
    <property type="match status" value="1"/>
</dbReference>
<dbReference type="AlphaFoldDB" id="A0A0S4JPB7"/>
<evidence type="ECO:0000256" key="2">
    <source>
        <dbReference type="ARBA" id="ARBA00023002"/>
    </source>
</evidence>
<evidence type="ECO:0000313" key="5">
    <source>
        <dbReference type="Proteomes" id="UP000051952"/>
    </source>
</evidence>
<dbReference type="InterPro" id="IPR013154">
    <property type="entry name" value="ADH-like_N"/>
</dbReference>
<gene>
    <name evidence="4" type="ORF">BSAL_36635</name>
</gene>
<keyword evidence="2" id="KW-0560">Oxidoreductase</keyword>
<sequence length="118" mass="12328">MPIVLPPPGPTEAVVSVVAASLNVADARRLRGAATMGGLMSDTDAPQHGMLPLPLPYIAGVDGAGIIESVGDADVARRYNIHVGDRVQFHLDPCRSNGALAEKTVVNLNSCFRLLDSV</sequence>
<dbReference type="InterPro" id="IPR011032">
    <property type="entry name" value="GroES-like_sf"/>
</dbReference>
<keyword evidence="1" id="KW-0521">NADP</keyword>
<feature type="domain" description="Alcohol dehydrogenase-like N-terminal" evidence="3">
    <location>
        <begin position="9"/>
        <end position="109"/>
    </location>
</feature>
<evidence type="ECO:0000259" key="3">
    <source>
        <dbReference type="Pfam" id="PF08240"/>
    </source>
</evidence>
<dbReference type="Gene3D" id="3.90.180.10">
    <property type="entry name" value="Medium-chain alcohol dehydrogenases, catalytic domain"/>
    <property type="match status" value="1"/>
</dbReference>
<protein>
    <submittedName>
        <fullName evidence="4">Alcohol dehydrogenase, putative</fullName>
    </submittedName>
</protein>
<feature type="non-terminal residue" evidence="4">
    <location>
        <position position="118"/>
    </location>
</feature>
<reference evidence="5" key="1">
    <citation type="submission" date="2015-09" db="EMBL/GenBank/DDBJ databases">
        <authorList>
            <consortium name="Pathogen Informatics"/>
        </authorList>
    </citation>
    <scope>NUCLEOTIDE SEQUENCE [LARGE SCALE GENOMIC DNA]</scope>
    <source>
        <strain evidence="5">Lake Konstanz</strain>
    </source>
</reference>
<keyword evidence="5" id="KW-1185">Reference proteome</keyword>
<dbReference type="GO" id="GO:0003960">
    <property type="term" value="F:quinone reductase (NADPH) activity"/>
    <property type="evidence" value="ECO:0007669"/>
    <property type="project" value="TreeGrafter"/>
</dbReference>
<dbReference type="Proteomes" id="UP000051952">
    <property type="component" value="Unassembled WGS sequence"/>
</dbReference>
<dbReference type="PANTHER" id="PTHR48106">
    <property type="entry name" value="QUINONE OXIDOREDUCTASE PIG3-RELATED"/>
    <property type="match status" value="1"/>
</dbReference>
<organism evidence="4 5">
    <name type="scientific">Bodo saltans</name>
    <name type="common">Flagellated protozoan</name>
    <dbReference type="NCBI Taxonomy" id="75058"/>
    <lineage>
        <taxon>Eukaryota</taxon>
        <taxon>Discoba</taxon>
        <taxon>Euglenozoa</taxon>
        <taxon>Kinetoplastea</taxon>
        <taxon>Metakinetoplastina</taxon>
        <taxon>Eubodonida</taxon>
        <taxon>Bodonidae</taxon>
        <taxon>Bodo</taxon>
    </lineage>
</organism>
<dbReference type="GO" id="GO:0005829">
    <property type="term" value="C:cytosol"/>
    <property type="evidence" value="ECO:0007669"/>
    <property type="project" value="TreeGrafter"/>
</dbReference>
<dbReference type="VEuPathDB" id="TriTrypDB:BSAL_36635"/>
<dbReference type="Pfam" id="PF08240">
    <property type="entry name" value="ADH_N"/>
    <property type="match status" value="1"/>
</dbReference>
<dbReference type="GO" id="GO:0035925">
    <property type="term" value="F:mRNA 3'-UTR AU-rich region binding"/>
    <property type="evidence" value="ECO:0007669"/>
    <property type="project" value="TreeGrafter"/>
</dbReference>
<accession>A0A0S4JPB7</accession>
<proteinExistence type="predicted"/>
<dbReference type="PANTHER" id="PTHR48106:SF13">
    <property type="entry name" value="QUINONE OXIDOREDUCTASE-RELATED"/>
    <property type="match status" value="1"/>
</dbReference>
<name>A0A0S4JPB7_BODSA</name>
<evidence type="ECO:0000256" key="1">
    <source>
        <dbReference type="ARBA" id="ARBA00022857"/>
    </source>
</evidence>
<dbReference type="GO" id="GO:0070402">
    <property type="term" value="F:NADPH binding"/>
    <property type="evidence" value="ECO:0007669"/>
    <property type="project" value="TreeGrafter"/>
</dbReference>
<evidence type="ECO:0000313" key="4">
    <source>
        <dbReference type="EMBL" id="CUG92309.1"/>
    </source>
</evidence>